<proteinExistence type="predicted"/>
<organism evidence="2 3">
    <name type="scientific">Handroanthus impetiginosus</name>
    <dbReference type="NCBI Taxonomy" id="429701"/>
    <lineage>
        <taxon>Eukaryota</taxon>
        <taxon>Viridiplantae</taxon>
        <taxon>Streptophyta</taxon>
        <taxon>Embryophyta</taxon>
        <taxon>Tracheophyta</taxon>
        <taxon>Spermatophyta</taxon>
        <taxon>Magnoliopsida</taxon>
        <taxon>eudicotyledons</taxon>
        <taxon>Gunneridae</taxon>
        <taxon>Pentapetalae</taxon>
        <taxon>asterids</taxon>
        <taxon>lamiids</taxon>
        <taxon>Lamiales</taxon>
        <taxon>Bignoniaceae</taxon>
        <taxon>Crescentiina</taxon>
        <taxon>Tabebuia alliance</taxon>
        <taxon>Handroanthus</taxon>
    </lineage>
</organism>
<dbReference type="EMBL" id="NKXS01002941">
    <property type="protein sequence ID" value="PIN11405.1"/>
    <property type="molecule type" value="Genomic_DNA"/>
</dbReference>
<evidence type="ECO:0000313" key="3">
    <source>
        <dbReference type="Proteomes" id="UP000231279"/>
    </source>
</evidence>
<dbReference type="STRING" id="429701.A0A2G9H1M8"/>
<evidence type="ECO:0000256" key="1">
    <source>
        <dbReference type="SAM" id="MobiDB-lite"/>
    </source>
</evidence>
<dbReference type="AlphaFoldDB" id="A0A2G9H1M8"/>
<evidence type="ECO:0008006" key="4">
    <source>
        <dbReference type="Google" id="ProtNLM"/>
    </source>
</evidence>
<evidence type="ECO:0000313" key="2">
    <source>
        <dbReference type="EMBL" id="PIN11405.1"/>
    </source>
</evidence>
<feature type="region of interest" description="Disordered" evidence="1">
    <location>
        <begin position="74"/>
        <end position="95"/>
    </location>
</feature>
<feature type="compositionally biased region" description="Low complexity" evidence="1">
    <location>
        <begin position="76"/>
        <end position="89"/>
    </location>
</feature>
<gene>
    <name evidence="2" type="ORF">CDL12_15999</name>
</gene>
<keyword evidence="3" id="KW-1185">Reference proteome</keyword>
<comment type="caution">
    <text evidence="2">The sequence shown here is derived from an EMBL/GenBank/DDBJ whole genome shotgun (WGS) entry which is preliminary data.</text>
</comment>
<dbReference type="Proteomes" id="UP000231279">
    <property type="component" value="Unassembled WGS sequence"/>
</dbReference>
<sequence>MKRKFSKEKLKVSKREKTKKKKIVICCRCSQVGHYVNRCKVKNKIESLDLDEGLKKSLCKILLNEKREDIFGNIVSKNSNSGSKNESSNFTKNKLEESPLEKKNVMTFANTRNVTLNVLTKEESFILDLIDQISDPIKKRKALEKYLQEKPNSFKLAEKTFDKEPYSLQKIMAKVYEISKREPTISELKTEIN</sequence>
<protein>
    <recommendedName>
        <fullName evidence="4">CCHC-type domain-containing protein</fullName>
    </recommendedName>
</protein>
<reference evidence="3" key="1">
    <citation type="journal article" date="2018" name="Gigascience">
        <title>Genome assembly of the Pink Ipe (Handroanthus impetiginosus, Bignoniaceae), a highly valued, ecologically keystone Neotropical timber forest tree.</title>
        <authorList>
            <person name="Silva-Junior O.B."/>
            <person name="Grattapaglia D."/>
            <person name="Novaes E."/>
            <person name="Collevatti R.G."/>
        </authorList>
    </citation>
    <scope>NUCLEOTIDE SEQUENCE [LARGE SCALE GENOMIC DNA]</scope>
    <source>
        <strain evidence="3">cv. UFG-1</strain>
    </source>
</reference>
<dbReference type="OrthoDB" id="1752073at2759"/>
<name>A0A2G9H1M8_9LAMI</name>
<accession>A0A2G9H1M8</accession>